<reference evidence="2" key="1">
    <citation type="submission" date="2019-02" db="EMBL/GenBank/DDBJ databases">
        <title>Draft genome sequence of Planktothrix agardhii NIES-905.</title>
        <authorList>
            <person name="Yamaguchi H."/>
            <person name="Suzuki S."/>
            <person name="Kawachi M."/>
        </authorList>
    </citation>
    <scope>NUCLEOTIDE SEQUENCE [LARGE SCALE GENOMIC DNA]</scope>
    <source>
        <strain evidence="2">CCAP 1459/11A</strain>
    </source>
</reference>
<proteinExistence type="predicted"/>
<sequence length="118" mass="13158">MFPLKSYLISKRISSQAFLISVLAVFTVILTVTLDSVSLAMTHPDAARNQTVYGQELIAQSRIPTSDQPSPSSLSDIPTADTASLFQNNRYAVRVFRQENKAYVNIYDKENKTLTLNT</sequence>
<dbReference type="AlphaFoldDB" id="A0A4P6A2W6"/>
<gene>
    <name evidence="1" type="ORF">PA905_49630</name>
</gene>
<organism evidence="1 2">
    <name type="scientific">Planktothrix agardhii CCAP 1459/11A</name>
    <dbReference type="NCBI Taxonomy" id="282420"/>
    <lineage>
        <taxon>Bacteria</taxon>
        <taxon>Bacillati</taxon>
        <taxon>Cyanobacteriota</taxon>
        <taxon>Cyanophyceae</taxon>
        <taxon>Oscillatoriophycideae</taxon>
        <taxon>Oscillatoriales</taxon>
        <taxon>Microcoleaceae</taxon>
        <taxon>Planktothrix</taxon>
    </lineage>
</organism>
<evidence type="ECO:0000313" key="2">
    <source>
        <dbReference type="Proteomes" id="UP000299794"/>
    </source>
</evidence>
<comment type="caution">
    <text evidence="1">The sequence shown here is derived from an EMBL/GenBank/DDBJ whole genome shotgun (WGS) entry which is preliminary data.</text>
</comment>
<protein>
    <submittedName>
        <fullName evidence="1">Uncharacterized protein</fullName>
    </submittedName>
</protein>
<dbReference type="Proteomes" id="UP000299794">
    <property type="component" value="Unassembled WGS sequence"/>
</dbReference>
<accession>A0A4P6A2W6</accession>
<name>A0A4P6A2W6_PLAAG</name>
<evidence type="ECO:0000313" key="1">
    <source>
        <dbReference type="EMBL" id="GDZ96401.1"/>
    </source>
</evidence>
<dbReference type="EMBL" id="BJCD01000129">
    <property type="protein sequence ID" value="GDZ96401.1"/>
    <property type="molecule type" value="Genomic_DNA"/>
</dbReference>
<dbReference type="RefSeq" id="WP_026787791.1">
    <property type="nucleotide sequence ID" value="NZ_BJCD01000129.1"/>
</dbReference>